<feature type="repeat" description="PPR" evidence="2">
    <location>
        <begin position="318"/>
        <end position="352"/>
    </location>
</feature>
<dbReference type="InterPro" id="IPR011990">
    <property type="entry name" value="TPR-like_helical_dom_sf"/>
</dbReference>
<dbReference type="PANTHER" id="PTHR46862">
    <property type="entry name" value="OS07G0661900 PROTEIN"/>
    <property type="match status" value="1"/>
</dbReference>
<dbReference type="NCBIfam" id="TIGR00756">
    <property type="entry name" value="PPR"/>
    <property type="match status" value="6"/>
</dbReference>
<feature type="repeat" description="PPR" evidence="2">
    <location>
        <begin position="283"/>
        <end position="317"/>
    </location>
</feature>
<dbReference type="Pfam" id="PF01535">
    <property type="entry name" value="PPR"/>
    <property type="match status" value="1"/>
</dbReference>
<dbReference type="AlphaFoldDB" id="A0A3Q7F8X3"/>
<evidence type="ECO:0000256" key="1">
    <source>
        <dbReference type="ARBA" id="ARBA00022737"/>
    </source>
</evidence>
<reference evidence="3" key="1">
    <citation type="journal article" date="2012" name="Nature">
        <title>The tomato genome sequence provides insights into fleshy fruit evolution.</title>
        <authorList>
            <consortium name="Tomato Genome Consortium"/>
        </authorList>
    </citation>
    <scope>NUCLEOTIDE SEQUENCE [LARGE SCALE GENOMIC DNA]</scope>
    <source>
        <strain evidence="3">cv. Heinz 1706</strain>
    </source>
</reference>
<dbReference type="Gramene" id="Solyc02g088140.2.1">
    <property type="protein sequence ID" value="Solyc02g088140.2.1"/>
    <property type="gene ID" value="Solyc02g088140.2"/>
</dbReference>
<feature type="repeat" description="PPR" evidence="2">
    <location>
        <begin position="248"/>
        <end position="282"/>
    </location>
</feature>
<dbReference type="PROSITE" id="PS51375">
    <property type="entry name" value="PPR"/>
    <property type="match status" value="6"/>
</dbReference>
<name>A0A3Q7F8X3_SOLLC</name>
<evidence type="ECO:0000313" key="4">
    <source>
        <dbReference type="Proteomes" id="UP000004994"/>
    </source>
</evidence>
<dbReference type="EnsemblPlants" id="Solyc02g088140.2.1">
    <property type="protein sequence ID" value="Solyc02g088140.2.1"/>
    <property type="gene ID" value="Solyc02g088140.2"/>
</dbReference>
<proteinExistence type="predicted"/>
<sequence length="419" mass="46640">MAAARHLHVHKSTVRGITTCASLVNSTHLENSPISEPQHFANGSSTPPSEDTLLVQKILWNLKQGKSITNSLHGLNPSTFLEVLVNCRDNLHLAQKFINLVSVNCPNFKHCSRSLTATVHVLIRLKRVADAQGFILRMIRRSGVSRIEIVESVVSTYGVFGSNAYAFDLLIRTYVQARKIREAVEINACNGLLGGLVKIGWVDLAWEVYNEMTGSSIQPNVYTLNIMGLLEEAYEVIKIMKATGLRPCLLTYNSILNGLCKNGQYGRARELLVEMKDTGLAPDTASYNALLAECCKTGDVQEAESVFKEMACRAIIPDLVSYSSLIGLFSRTGHIDRSLAYYEHMRHKGLKPDNVVYTILIGGFCRNGSMKEAMKMRDEMLEQSLVMDVVTYNTILNGLCKGNMLHEADELFNEMLKEM</sequence>
<dbReference type="Pfam" id="PF13041">
    <property type="entry name" value="PPR_2"/>
    <property type="match status" value="3"/>
</dbReference>
<evidence type="ECO:0000313" key="3">
    <source>
        <dbReference type="EnsemblPlants" id="Solyc02g088140.2.1"/>
    </source>
</evidence>
<keyword evidence="1" id="KW-0677">Repeat</keyword>
<feature type="repeat" description="PPR" evidence="2">
    <location>
        <begin position="185"/>
        <end position="219"/>
    </location>
</feature>
<organism evidence="3">
    <name type="scientific">Solanum lycopersicum</name>
    <name type="common">Tomato</name>
    <name type="synonym">Lycopersicon esculentum</name>
    <dbReference type="NCBI Taxonomy" id="4081"/>
    <lineage>
        <taxon>Eukaryota</taxon>
        <taxon>Viridiplantae</taxon>
        <taxon>Streptophyta</taxon>
        <taxon>Embryophyta</taxon>
        <taxon>Tracheophyta</taxon>
        <taxon>Spermatophyta</taxon>
        <taxon>Magnoliopsida</taxon>
        <taxon>eudicotyledons</taxon>
        <taxon>Gunneridae</taxon>
        <taxon>Pentapetalae</taxon>
        <taxon>asterids</taxon>
        <taxon>lamiids</taxon>
        <taxon>Solanales</taxon>
        <taxon>Solanaceae</taxon>
        <taxon>Solanoideae</taxon>
        <taxon>Solaneae</taxon>
        <taxon>Solanum</taxon>
        <taxon>Solanum subgen. Lycopersicon</taxon>
    </lineage>
</organism>
<accession>A0A3Q7F8X3</accession>
<dbReference type="OMA" id="VEINACN"/>
<feature type="repeat" description="PPR" evidence="2">
    <location>
        <begin position="353"/>
        <end position="387"/>
    </location>
</feature>
<evidence type="ECO:0000256" key="2">
    <source>
        <dbReference type="PROSITE-ProRule" id="PRU00708"/>
    </source>
</evidence>
<dbReference type="PANTHER" id="PTHR46862:SF5">
    <property type="entry name" value="OS02G0170000 PROTEIN"/>
    <property type="match status" value="1"/>
</dbReference>
<dbReference type="Gene3D" id="1.25.40.10">
    <property type="entry name" value="Tetratricopeptide repeat domain"/>
    <property type="match status" value="3"/>
</dbReference>
<feature type="repeat" description="PPR" evidence="2">
    <location>
        <begin position="388"/>
        <end position="418"/>
    </location>
</feature>
<keyword evidence="4" id="KW-1185">Reference proteome</keyword>
<dbReference type="InParanoid" id="A0A3Q7F8X3"/>
<protein>
    <recommendedName>
        <fullName evidence="5">Pentacotripeptide-repeat region of PRORP domain-containing protein</fullName>
    </recommendedName>
</protein>
<dbReference type="InterPro" id="IPR002885">
    <property type="entry name" value="PPR_rpt"/>
</dbReference>
<reference evidence="3" key="2">
    <citation type="submission" date="2019-01" db="UniProtKB">
        <authorList>
            <consortium name="EnsemblPlants"/>
        </authorList>
    </citation>
    <scope>IDENTIFICATION</scope>
    <source>
        <strain evidence="3">cv. Heinz 1706</strain>
    </source>
</reference>
<dbReference type="Proteomes" id="UP000004994">
    <property type="component" value="Chromosome 2"/>
</dbReference>
<evidence type="ECO:0008006" key="5">
    <source>
        <dbReference type="Google" id="ProtNLM"/>
    </source>
</evidence>